<keyword evidence="3" id="KW-0378">Hydrolase</keyword>
<dbReference type="PANTHER" id="PTHR35562">
    <property type="entry name" value="DNA ENDONUCLEASE SMRA-RELATED"/>
    <property type="match status" value="1"/>
</dbReference>
<dbReference type="AlphaFoldDB" id="A0A7W6CXU4"/>
<dbReference type="PROSITE" id="PS50828">
    <property type="entry name" value="SMR"/>
    <property type="match status" value="1"/>
</dbReference>
<evidence type="ECO:0000259" key="2">
    <source>
        <dbReference type="PROSITE" id="PS50828"/>
    </source>
</evidence>
<dbReference type="Proteomes" id="UP000582090">
    <property type="component" value="Unassembled WGS sequence"/>
</dbReference>
<feature type="domain" description="Smr" evidence="2">
    <location>
        <begin position="101"/>
        <end position="184"/>
    </location>
</feature>
<organism evidence="3 4">
    <name type="scientific">Rhizobium metallidurans</name>
    <dbReference type="NCBI Taxonomy" id="1265931"/>
    <lineage>
        <taxon>Bacteria</taxon>
        <taxon>Pseudomonadati</taxon>
        <taxon>Pseudomonadota</taxon>
        <taxon>Alphaproteobacteria</taxon>
        <taxon>Hyphomicrobiales</taxon>
        <taxon>Rhizobiaceae</taxon>
        <taxon>Rhizobium/Agrobacterium group</taxon>
        <taxon>Rhizobium</taxon>
    </lineage>
</organism>
<sequence length="191" mass="20670">MAKDRKLSADERILWGKVARSTRPMPGKTGALNELDAFLEEAEKEADAATLKTAAPKSAAGAGGQPEPSAAPKPAGGIHHPLERPVKRKIAKGRLALEARIDLHGLVQSEAHIMLLEFLMRAHDRGMRHVLVITGKGSSLGSDGALKRAVPMWFSKPEFRYLISSYEAAAQHHGGEGALYIRLSRRAGDRL</sequence>
<dbReference type="InterPro" id="IPR036063">
    <property type="entry name" value="Smr_dom_sf"/>
</dbReference>
<dbReference type="EMBL" id="JACIDW010000004">
    <property type="protein sequence ID" value="MBB3964446.1"/>
    <property type="molecule type" value="Genomic_DNA"/>
</dbReference>
<accession>A0A7W6CXU4</accession>
<feature type="region of interest" description="Disordered" evidence="1">
    <location>
        <begin position="46"/>
        <end position="84"/>
    </location>
</feature>
<keyword evidence="3" id="KW-0255">Endonuclease</keyword>
<proteinExistence type="predicted"/>
<dbReference type="Pfam" id="PF01713">
    <property type="entry name" value="Smr"/>
    <property type="match status" value="1"/>
</dbReference>
<name>A0A7W6CXU4_9HYPH</name>
<evidence type="ECO:0000313" key="3">
    <source>
        <dbReference type="EMBL" id="MBB3964446.1"/>
    </source>
</evidence>
<reference evidence="3 4" key="1">
    <citation type="submission" date="2020-08" db="EMBL/GenBank/DDBJ databases">
        <title>Genomic Encyclopedia of Type Strains, Phase IV (KMG-IV): sequencing the most valuable type-strain genomes for metagenomic binning, comparative biology and taxonomic classification.</title>
        <authorList>
            <person name="Goeker M."/>
        </authorList>
    </citation>
    <scope>NUCLEOTIDE SEQUENCE [LARGE SCALE GENOMIC DNA]</scope>
    <source>
        <strain evidence="3 4">DSM 26575</strain>
    </source>
</reference>
<dbReference type="InterPro" id="IPR002625">
    <property type="entry name" value="Smr_dom"/>
</dbReference>
<dbReference type="Gene3D" id="3.30.1370.110">
    <property type="match status" value="1"/>
</dbReference>
<gene>
    <name evidence="3" type="ORF">GGQ67_002103</name>
</gene>
<evidence type="ECO:0000256" key="1">
    <source>
        <dbReference type="SAM" id="MobiDB-lite"/>
    </source>
</evidence>
<dbReference type="RefSeq" id="WP_183900081.1">
    <property type="nucleotide sequence ID" value="NZ_JACIDW010000004.1"/>
</dbReference>
<dbReference type="PANTHER" id="PTHR35562:SF2">
    <property type="entry name" value="DNA ENDONUCLEASE SMRA-RELATED"/>
    <property type="match status" value="1"/>
</dbReference>
<evidence type="ECO:0000313" key="4">
    <source>
        <dbReference type="Proteomes" id="UP000582090"/>
    </source>
</evidence>
<comment type="caution">
    <text evidence="3">The sequence shown here is derived from an EMBL/GenBank/DDBJ whole genome shotgun (WGS) entry which is preliminary data.</text>
</comment>
<dbReference type="SMART" id="SM00463">
    <property type="entry name" value="SMR"/>
    <property type="match status" value="1"/>
</dbReference>
<keyword evidence="4" id="KW-1185">Reference proteome</keyword>
<protein>
    <submittedName>
        <fullName evidence="3">DNA-nicking Smr family endonuclease</fullName>
    </submittedName>
</protein>
<dbReference type="GO" id="GO:0004519">
    <property type="term" value="F:endonuclease activity"/>
    <property type="evidence" value="ECO:0007669"/>
    <property type="project" value="UniProtKB-KW"/>
</dbReference>
<keyword evidence="3" id="KW-0540">Nuclease</keyword>
<dbReference type="SUPFAM" id="SSF160443">
    <property type="entry name" value="SMR domain-like"/>
    <property type="match status" value="1"/>
</dbReference>